<reference evidence="11" key="1">
    <citation type="submission" date="2021-01" db="EMBL/GenBank/DDBJ databases">
        <authorList>
            <person name="Corre E."/>
            <person name="Pelletier E."/>
            <person name="Niang G."/>
            <person name="Scheremetjew M."/>
            <person name="Finn R."/>
            <person name="Kale V."/>
            <person name="Holt S."/>
            <person name="Cochrane G."/>
            <person name="Meng A."/>
            <person name="Brown T."/>
            <person name="Cohen L."/>
        </authorList>
    </citation>
    <scope>NUCLEOTIDE SEQUENCE</scope>
    <source>
        <strain evidence="11">CCMP645</strain>
    </source>
</reference>
<dbReference type="PROSITE" id="PS51706">
    <property type="entry name" value="G_ENGB"/>
    <property type="match status" value="1"/>
</dbReference>
<dbReference type="NCBIfam" id="TIGR03598">
    <property type="entry name" value="GTPase_YsxC"/>
    <property type="match status" value="1"/>
</dbReference>
<comment type="cofactor">
    <cofactor evidence="1">
        <name>Mg(2+)</name>
        <dbReference type="ChEBI" id="CHEBI:18420"/>
    </cofactor>
</comment>
<feature type="domain" description="EngB-type G" evidence="10">
    <location>
        <begin position="121"/>
        <end position="310"/>
    </location>
</feature>
<keyword evidence="3" id="KW-0132">Cell division</keyword>
<gene>
    <name evidence="11" type="ORF">PCAR00345_LOCUS35669</name>
</gene>
<evidence type="ECO:0000256" key="8">
    <source>
        <dbReference type="ARBA" id="ARBA00023210"/>
    </source>
</evidence>
<dbReference type="CDD" id="cd01876">
    <property type="entry name" value="YihA_EngB"/>
    <property type="match status" value="1"/>
</dbReference>
<evidence type="ECO:0000256" key="7">
    <source>
        <dbReference type="ARBA" id="ARBA00023134"/>
    </source>
</evidence>
<evidence type="ECO:0000256" key="2">
    <source>
        <dbReference type="ARBA" id="ARBA00009638"/>
    </source>
</evidence>
<proteinExistence type="inferred from homology"/>
<keyword evidence="6" id="KW-0460">Magnesium</keyword>
<evidence type="ECO:0000256" key="1">
    <source>
        <dbReference type="ARBA" id="ARBA00001946"/>
    </source>
</evidence>
<evidence type="ECO:0000256" key="3">
    <source>
        <dbReference type="ARBA" id="ARBA00022618"/>
    </source>
</evidence>
<evidence type="ECO:0000256" key="5">
    <source>
        <dbReference type="ARBA" id="ARBA00022741"/>
    </source>
</evidence>
<evidence type="ECO:0000259" key="10">
    <source>
        <dbReference type="PROSITE" id="PS51706"/>
    </source>
</evidence>
<comment type="similarity">
    <text evidence="2">Belongs to the TRAFAC class TrmE-Era-EngA-EngB-Septin-like GTPase superfamily. EngB GTPase family.</text>
</comment>
<dbReference type="GO" id="GO:0005525">
    <property type="term" value="F:GTP binding"/>
    <property type="evidence" value="ECO:0007669"/>
    <property type="project" value="UniProtKB-KW"/>
</dbReference>
<evidence type="ECO:0000256" key="9">
    <source>
        <dbReference type="ARBA" id="ARBA00023306"/>
    </source>
</evidence>
<accession>A0A7S4F9G5</accession>
<keyword evidence="8" id="KW-0717">Septation</keyword>
<keyword evidence="5" id="KW-0547">Nucleotide-binding</keyword>
<dbReference type="PANTHER" id="PTHR11649:SF13">
    <property type="entry name" value="ENGB-TYPE G DOMAIN-CONTAINING PROTEIN"/>
    <property type="match status" value="1"/>
</dbReference>
<name>A0A7S4F9G5_CHRCT</name>
<evidence type="ECO:0000313" key="11">
    <source>
        <dbReference type="EMBL" id="CAE0782966.1"/>
    </source>
</evidence>
<protein>
    <recommendedName>
        <fullName evidence="10">EngB-type G domain-containing protein</fullName>
    </recommendedName>
</protein>
<dbReference type="InterPro" id="IPR006073">
    <property type="entry name" value="GTP-bd"/>
</dbReference>
<dbReference type="InterPro" id="IPR027417">
    <property type="entry name" value="P-loop_NTPase"/>
</dbReference>
<dbReference type="EMBL" id="HBIZ01056034">
    <property type="protein sequence ID" value="CAE0782966.1"/>
    <property type="molecule type" value="Transcribed_RNA"/>
</dbReference>
<evidence type="ECO:0000256" key="4">
    <source>
        <dbReference type="ARBA" id="ARBA00022723"/>
    </source>
</evidence>
<dbReference type="SUPFAM" id="SSF52540">
    <property type="entry name" value="P-loop containing nucleoside triphosphate hydrolases"/>
    <property type="match status" value="1"/>
</dbReference>
<dbReference type="Gene3D" id="3.40.50.300">
    <property type="entry name" value="P-loop containing nucleotide triphosphate hydrolases"/>
    <property type="match status" value="1"/>
</dbReference>
<keyword evidence="7" id="KW-0342">GTP-binding</keyword>
<dbReference type="GO" id="GO:0046872">
    <property type="term" value="F:metal ion binding"/>
    <property type="evidence" value="ECO:0007669"/>
    <property type="project" value="UniProtKB-KW"/>
</dbReference>
<dbReference type="InterPro" id="IPR019987">
    <property type="entry name" value="GTP-bd_ribosome_bio_YsxC"/>
</dbReference>
<dbReference type="Pfam" id="PF01926">
    <property type="entry name" value="MMR_HSR1"/>
    <property type="match status" value="1"/>
</dbReference>
<keyword evidence="9" id="KW-0131">Cell cycle</keyword>
<dbReference type="PANTHER" id="PTHR11649">
    <property type="entry name" value="MSS1/TRME-RELATED GTP-BINDING PROTEIN"/>
    <property type="match status" value="1"/>
</dbReference>
<organism evidence="11">
    <name type="scientific">Chrysotila carterae</name>
    <name type="common">Marine alga</name>
    <name type="synonym">Syracosphaera carterae</name>
    <dbReference type="NCBI Taxonomy" id="13221"/>
    <lineage>
        <taxon>Eukaryota</taxon>
        <taxon>Haptista</taxon>
        <taxon>Haptophyta</taxon>
        <taxon>Prymnesiophyceae</taxon>
        <taxon>Isochrysidales</taxon>
        <taxon>Isochrysidaceae</taxon>
        <taxon>Chrysotila</taxon>
    </lineage>
</organism>
<dbReference type="GO" id="GO:0051301">
    <property type="term" value="P:cell division"/>
    <property type="evidence" value="ECO:0007669"/>
    <property type="project" value="UniProtKB-KW"/>
</dbReference>
<dbReference type="AlphaFoldDB" id="A0A7S4F9G5"/>
<dbReference type="InterPro" id="IPR030393">
    <property type="entry name" value="G_ENGB_dom"/>
</dbReference>
<sequence length="324" mass="36498">MAAASVWKTAVLSRGCRPSSVAAQRSVTRMGVRLLQHSSRALRGSSSKDDEEREAYLNRLESIGLETMEEPWELIDTLKLGRRQSTYNNKSSSMRRYHVCNAYWVASILDPKDKIPDLTPLRPEVAIAGRSNCGKSSLLNAMSGVKPALGIAGTSARPGWTRSINFYEISQARDHQEVFMVLVDLPGYGPVHSSVSAKDQLVWKRLINRYLKERERLISVFVLIESAAGVTDDDHAFMDKLDQLQRPFFVVITKADVLTPLQLAQSYTAIWHDVTTRHPAFVQVEMPMCSSRNGTGIIDLYKRLHKGTMQWLVEHLPEQYSHDA</sequence>
<keyword evidence="4" id="KW-0479">Metal-binding</keyword>
<evidence type="ECO:0000256" key="6">
    <source>
        <dbReference type="ARBA" id="ARBA00022842"/>
    </source>
</evidence>